<feature type="transmembrane region" description="Helical" evidence="1">
    <location>
        <begin position="36"/>
        <end position="57"/>
    </location>
</feature>
<proteinExistence type="predicted"/>
<organism evidence="2 3">
    <name type="scientific">Erwinia aeris</name>
    <dbReference type="NCBI Taxonomy" id="3239803"/>
    <lineage>
        <taxon>Bacteria</taxon>
        <taxon>Pseudomonadati</taxon>
        <taxon>Pseudomonadota</taxon>
        <taxon>Gammaproteobacteria</taxon>
        <taxon>Enterobacterales</taxon>
        <taxon>Erwiniaceae</taxon>
        <taxon>Erwinia</taxon>
    </lineage>
</organism>
<name>A0ABV4EE53_9GAMM</name>
<keyword evidence="1" id="KW-0472">Membrane</keyword>
<sequence length="102" mass="11273">MYSSTNTIAIAALLSLLSGIAVFLQGVREERIKRDWLNFFTELSVALISGATAYFAAVHYQWEQALLFLSVLLASNNGRETATKGKDMFLQAIQAIFIKKGV</sequence>
<keyword evidence="3" id="KW-1185">Reference proteome</keyword>
<reference evidence="2 3" key="1">
    <citation type="submission" date="2024-07" db="EMBL/GenBank/DDBJ databases">
        <authorList>
            <person name="Hebao G."/>
        </authorList>
    </citation>
    <scope>NUCLEOTIDE SEQUENCE [LARGE SCALE GENOMIC DNA]</scope>
    <source>
        <strain evidence="2 3">ACCC 02193</strain>
    </source>
</reference>
<gene>
    <name evidence="2" type="ORF">AB6T85_21615</name>
</gene>
<evidence type="ECO:0000313" key="3">
    <source>
        <dbReference type="Proteomes" id="UP001565243"/>
    </source>
</evidence>
<dbReference type="EMBL" id="JBGFFX010000017">
    <property type="protein sequence ID" value="MEY8773012.1"/>
    <property type="molecule type" value="Genomic_DNA"/>
</dbReference>
<feature type="transmembrane region" description="Helical" evidence="1">
    <location>
        <begin position="6"/>
        <end position="24"/>
    </location>
</feature>
<accession>A0ABV4EE53</accession>
<evidence type="ECO:0000313" key="2">
    <source>
        <dbReference type="EMBL" id="MEY8773012.1"/>
    </source>
</evidence>
<dbReference type="Proteomes" id="UP001565243">
    <property type="component" value="Unassembled WGS sequence"/>
</dbReference>
<dbReference type="RefSeq" id="WP_337016485.1">
    <property type="nucleotide sequence ID" value="NZ_JBGFFX010000017.1"/>
</dbReference>
<keyword evidence="1" id="KW-1133">Transmembrane helix</keyword>
<protein>
    <submittedName>
        <fullName evidence="2">Holin</fullName>
    </submittedName>
</protein>
<comment type="caution">
    <text evidence="2">The sequence shown here is derived from an EMBL/GenBank/DDBJ whole genome shotgun (WGS) entry which is preliminary data.</text>
</comment>
<evidence type="ECO:0000256" key="1">
    <source>
        <dbReference type="SAM" id="Phobius"/>
    </source>
</evidence>
<keyword evidence="1" id="KW-0812">Transmembrane</keyword>